<feature type="transmembrane region" description="Helical" evidence="10">
    <location>
        <begin position="267"/>
        <end position="286"/>
    </location>
</feature>
<evidence type="ECO:0000256" key="1">
    <source>
        <dbReference type="ARBA" id="ARBA00004651"/>
    </source>
</evidence>
<comment type="caution">
    <text evidence="10">Lacks conserved residue(s) required for the propagation of feature annotation.</text>
</comment>
<dbReference type="GeneID" id="105271700"/>
<accession>A0A9R1TML8</accession>
<dbReference type="GO" id="GO:0004984">
    <property type="term" value="F:olfactory receptor activity"/>
    <property type="evidence" value="ECO:0007669"/>
    <property type="project" value="InterPro"/>
</dbReference>
<dbReference type="RefSeq" id="XP_011311721.1">
    <property type="nucleotide sequence ID" value="XM_011313419.1"/>
</dbReference>
<dbReference type="GO" id="GO:0007165">
    <property type="term" value="P:signal transduction"/>
    <property type="evidence" value="ECO:0007669"/>
    <property type="project" value="UniProtKB-KW"/>
</dbReference>
<evidence type="ECO:0000256" key="10">
    <source>
        <dbReference type="RuleBase" id="RU351113"/>
    </source>
</evidence>
<evidence type="ECO:0000256" key="4">
    <source>
        <dbReference type="ARBA" id="ARBA00022692"/>
    </source>
</evidence>
<dbReference type="PANTHER" id="PTHR21137">
    <property type="entry name" value="ODORANT RECEPTOR"/>
    <property type="match status" value="1"/>
</dbReference>
<proteinExistence type="inferred from homology"/>
<evidence type="ECO:0000256" key="3">
    <source>
        <dbReference type="ARBA" id="ARBA00022606"/>
    </source>
</evidence>
<name>A0A9R1TML8_9HYME</name>
<keyword evidence="8 10" id="KW-0675">Receptor</keyword>
<keyword evidence="6 10" id="KW-1133">Transmembrane helix</keyword>
<feature type="transmembrane region" description="Helical" evidence="10">
    <location>
        <begin position="298"/>
        <end position="317"/>
    </location>
</feature>
<keyword evidence="4 10" id="KW-0812">Transmembrane</keyword>
<dbReference type="KEGG" id="fas:105271700"/>
<evidence type="ECO:0000313" key="12">
    <source>
        <dbReference type="Proteomes" id="UP000694866"/>
    </source>
</evidence>
<dbReference type="OrthoDB" id="6597368at2759"/>
<dbReference type="AlphaFoldDB" id="A0A9R1TML8"/>
<organism evidence="12 13">
    <name type="scientific">Fopius arisanus</name>
    <dbReference type="NCBI Taxonomy" id="64838"/>
    <lineage>
        <taxon>Eukaryota</taxon>
        <taxon>Metazoa</taxon>
        <taxon>Ecdysozoa</taxon>
        <taxon>Arthropoda</taxon>
        <taxon>Hexapoda</taxon>
        <taxon>Insecta</taxon>
        <taxon>Pterygota</taxon>
        <taxon>Neoptera</taxon>
        <taxon>Endopterygota</taxon>
        <taxon>Hymenoptera</taxon>
        <taxon>Apocrita</taxon>
        <taxon>Ichneumonoidea</taxon>
        <taxon>Braconidae</taxon>
        <taxon>Opiinae</taxon>
        <taxon>Fopius</taxon>
    </lineage>
</organism>
<evidence type="ECO:0000256" key="7">
    <source>
        <dbReference type="ARBA" id="ARBA00023136"/>
    </source>
</evidence>
<evidence type="ECO:0000313" key="13">
    <source>
        <dbReference type="RefSeq" id="XP_011311721.1"/>
    </source>
</evidence>
<evidence type="ECO:0000256" key="2">
    <source>
        <dbReference type="ARBA" id="ARBA00022475"/>
    </source>
</evidence>
<evidence type="ECO:0000256" key="5">
    <source>
        <dbReference type="ARBA" id="ARBA00022725"/>
    </source>
</evidence>
<feature type="signal peptide" evidence="11">
    <location>
        <begin position="1"/>
        <end position="15"/>
    </location>
</feature>
<keyword evidence="12" id="KW-1185">Reference proteome</keyword>
<comment type="subcellular location">
    <subcellularLocation>
        <location evidence="1 10">Cell membrane</location>
        <topology evidence="1 10">Multi-pass membrane protein</topology>
    </subcellularLocation>
</comment>
<comment type="similarity">
    <text evidence="10">Belongs to the insect chemoreceptor superfamily. Heteromeric odorant receptor channel (TC 1.A.69) family.</text>
</comment>
<keyword evidence="3 10" id="KW-0716">Sensory transduction</keyword>
<sequence length="394" mass="45297">MSLFSLSIFVFRILGLWFPDENPSTWRTKLYRIFNIFTVTMMCTFTLTQFLALPSCIHDAEELTNASFMLLTMIAVTGKMWNMTLYRKEISRMVKLFDLEPFKPLDDHEVAIKRKVRRSIRLFTIMYGTLTEVTCSMLTLSSFIRDIPRRQLLFKSWYPFDRSTLIGFWIAYVHQTISHYIGANVNVAFDTFIPGLMMATTAQLEIIKYRFITMPKTIENKCSESVCEVNEDELMKIETKYLADYTRHHLKILRFSKTTNNTFTGSIFLQYCASSLVLCVSVFSLSTLKPLSKEFNSLVMYVACMLVQIFIFCDAANEVTIKSGTIADAIYEMDWTSLSTTSKKSLVLIMVRTLRPIMYSSGHVVSLSLVSFSSLLKLSYSVFNILNHSSQGST</sequence>
<reference evidence="13" key="1">
    <citation type="submission" date="2025-08" db="UniProtKB">
        <authorList>
            <consortium name="RefSeq"/>
        </authorList>
    </citation>
    <scope>IDENTIFICATION</scope>
    <source>
        <strain evidence="13">USDA-PBARC FA_bdor</strain>
        <tissue evidence="13">Whole organism</tissue>
    </source>
</reference>
<evidence type="ECO:0000256" key="11">
    <source>
        <dbReference type="SAM" id="SignalP"/>
    </source>
</evidence>
<evidence type="ECO:0000256" key="8">
    <source>
        <dbReference type="ARBA" id="ARBA00023170"/>
    </source>
</evidence>
<keyword evidence="7 10" id="KW-0472">Membrane</keyword>
<protein>
    <recommendedName>
        <fullName evidence="10">Odorant receptor</fullName>
    </recommendedName>
</protein>
<dbReference type="PANTHER" id="PTHR21137:SF35">
    <property type="entry name" value="ODORANT RECEPTOR 19A-RELATED"/>
    <property type="match status" value="1"/>
</dbReference>
<dbReference type="Pfam" id="PF02949">
    <property type="entry name" value="7tm_6"/>
    <property type="match status" value="1"/>
</dbReference>
<dbReference type="Proteomes" id="UP000694866">
    <property type="component" value="Unplaced"/>
</dbReference>
<feature type="transmembrane region" description="Helical" evidence="10">
    <location>
        <begin position="33"/>
        <end position="54"/>
    </location>
</feature>
<keyword evidence="5 10" id="KW-0552">Olfaction</keyword>
<dbReference type="GO" id="GO:0005549">
    <property type="term" value="F:odorant binding"/>
    <property type="evidence" value="ECO:0007669"/>
    <property type="project" value="InterPro"/>
</dbReference>
<keyword evidence="2" id="KW-1003">Cell membrane</keyword>
<feature type="chain" id="PRO_5040421249" description="Odorant receptor" evidence="11">
    <location>
        <begin position="16"/>
        <end position="394"/>
    </location>
</feature>
<keyword evidence="9 10" id="KW-0807">Transducer</keyword>
<keyword evidence="11" id="KW-0732">Signal</keyword>
<gene>
    <name evidence="13" type="primary">LOC105271700</name>
</gene>
<feature type="transmembrane region" description="Helical" evidence="10">
    <location>
        <begin position="122"/>
        <end position="144"/>
    </location>
</feature>
<evidence type="ECO:0000256" key="6">
    <source>
        <dbReference type="ARBA" id="ARBA00022989"/>
    </source>
</evidence>
<dbReference type="GO" id="GO:0005886">
    <property type="term" value="C:plasma membrane"/>
    <property type="evidence" value="ECO:0007669"/>
    <property type="project" value="UniProtKB-SubCell"/>
</dbReference>
<feature type="transmembrane region" description="Helical" evidence="10">
    <location>
        <begin position="66"/>
        <end position="86"/>
    </location>
</feature>
<dbReference type="InterPro" id="IPR004117">
    <property type="entry name" value="7tm6_olfct_rcpt"/>
</dbReference>
<evidence type="ECO:0000256" key="9">
    <source>
        <dbReference type="ARBA" id="ARBA00023224"/>
    </source>
</evidence>